<evidence type="ECO:0000256" key="2">
    <source>
        <dbReference type="ARBA" id="ARBA00022448"/>
    </source>
</evidence>
<keyword evidence="2" id="KW-0813">Transport</keyword>
<organism evidence="12 13">
    <name type="scientific">Candidatus Ruania gallistercoris</name>
    <dbReference type="NCBI Taxonomy" id="2838746"/>
    <lineage>
        <taxon>Bacteria</taxon>
        <taxon>Bacillati</taxon>
        <taxon>Actinomycetota</taxon>
        <taxon>Actinomycetes</taxon>
        <taxon>Micrococcales</taxon>
        <taxon>Ruaniaceae</taxon>
        <taxon>Ruania</taxon>
    </lineage>
</organism>
<evidence type="ECO:0000313" key="12">
    <source>
        <dbReference type="EMBL" id="HIZ37193.1"/>
    </source>
</evidence>
<protein>
    <submittedName>
        <fullName evidence="12">Sodium:proton antiporter</fullName>
    </submittedName>
</protein>
<dbReference type="GO" id="GO:0005886">
    <property type="term" value="C:plasma membrane"/>
    <property type="evidence" value="ECO:0007669"/>
    <property type="project" value="UniProtKB-SubCell"/>
</dbReference>
<accession>A0A9D2J5D0</accession>
<keyword evidence="7" id="KW-0406">Ion transport</keyword>
<dbReference type="AlphaFoldDB" id="A0A9D2J5D0"/>
<feature type="transmembrane region" description="Helical" evidence="10">
    <location>
        <begin position="251"/>
        <end position="269"/>
    </location>
</feature>
<evidence type="ECO:0000256" key="9">
    <source>
        <dbReference type="ARBA" id="ARBA00023201"/>
    </source>
</evidence>
<keyword evidence="4 10" id="KW-0812">Transmembrane</keyword>
<dbReference type="GO" id="GO:0015386">
    <property type="term" value="F:potassium:proton antiporter activity"/>
    <property type="evidence" value="ECO:0007669"/>
    <property type="project" value="TreeGrafter"/>
</dbReference>
<dbReference type="Pfam" id="PF00999">
    <property type="entry name" value="Na_H_Exchanger"/>
    <property type="match status" value="1"/>
</dbReference>
<feature type="transmembrane region" description="Helical" evidence="10">
    <location>
        <begin position="461"/>
        <end position="484"/>
    </location>
</feature>
<dbReference type="EMBL" id="DXBY01000268">
    <property type="protein sequence ID" value="HIZ37193.1"/>
    <property type="molecule type" value="Genomic_DNA"/>
</dbReference>
<keyword evidence="5 10" id="KW-1133">Transmembrane helix</keyword>
<evidence type="ECO:0000259" key="11">
    <source>
        <dbReference type="Pfam" id="PF00999"/>
    </source>
</evidence>
<name>A0A9D2J5D0_9MICO</name>
<keyword evidence="3" id="KW-1003">Cell membrane</keyword>
<evidence type="ECO:0000256" key="5">
    <source>
        <dbReference type="ARBA" id="ARBA00022989"/>
    </source>
</evidence>
<reference evidence="12" key="2">
    <citation type="submission" date="2021-04" db="EMBL/GenBank/DDBJ databases">
        <authorList>
            <person name="Gilroy R."/>
        </authorList>
    </citation>
    <scope>NUCLEOTIDE SEQUENCE</scope>
    <source>
        <strain evidence="12">ChiGjej4B4-7305</strain>
    </source>
</reference>
<feature type="transmembrane region" description="Helical" evidence="10">
    <location>
        <begin position="96"/>
        <end position="116"/>
    </location>
</feature>
<proteinExistence type="predicted"/>
<comment type="subcellular location">
    <subcellularLocation>
        <location evidence="1">Cell membrane</location>
        <topology evidence="1">Multi-pass membrane protein</topology>
    </subcellularLocation>
</comment>
<dbReference type="PANTHER" id="PTHR10110">
    <property type="entry name" value="SODIUM/HYDROGEN EXCHANGER"/>
    <property type="match status" value="1"/>
</dbReference>
<evidence type="ECO:0000256" key="6">
    <source>
        <dbReference type="ARBA" id="ARBA00023053"/>
    </source>
</evidence>
<dbReference type="Proteomes" id="UP000824037">
    <property type="component" value="Unassembled WGS sequence"/>
</dbReference>
<dbReference type="Gene3D" id="6.10.140.1330">
    <property type="match status" value="1"/>
</dbReference>
<sequence>MFRSCCRVRVGHIGPSARSPAGPSSSRRTRPSVWRGTWQTVAVDFAWGGALALVTIVLVARFSTKLGVAAPLVLVVVGVVFSLIPGTPPIKVEPEWILVGVLPPLLYSAAVTVPIMDVRRNLKAITSLSVVLVMVSTAISGFVLYLVFPDLELAPAFALGAVISPPDAVAATSVGKRLGLPPRLVAVLEGEGLVNDATALVLLRTAIAAAAATVTFWGVVGDFLLAVVAAIAIGLVVGYLAVLVRSRLRNPVLTTAISFAVPFLAYLPAEELHASGVLSVVIAGLVTGHRGAKLLTAQDRISERLNWRTVQFVLENGVFLLLGVELKPLVEAVQADQLGVGSAVLIGLLATIVLIVVRVLFMIPLIGLLRRDARRARRQGSRLESMADRMNQMETGDERLRARIAHGRRFIARRQADIDFATSQGLGWRGGAVLAWAGMRGVITLAAAQSLPRDLPYRPQLILVAFTVAFVTLLLHGSTLPAVIKRLRLRGTDADAHREELASLLDEITEAGLAAISDEALSTAGEDVDPQVLHRVRSEAQLRVAAARQRDSDETSTQYRALRRRALDAERGVLLEARSIGARSSHVLAEAQTLLDQEESRLWQNPEH</sequence>
<keyword evidence="6" id="KW-0915">Sodium</keyword>
<dbReference type="InterPro" id="IPR006153">
    <property type="entry name" value="Cation/H_exchanger_TM"/>
</dbReference>
<feature type="transmembrane region" description="Helical" evidence="10">
    <location>
        <begin position="38"/>
        <end position="59"/>
    </location>
</feature>
<dbReference type="InterPro" id="IPR018422">
    <property type="entry name" value="Cation/H_exchanger_CPA1"/>
</dbReference>
<evidence type="ECO:0000256" key="1">
    <source>
        <dbReference type="ARBA" id="ARBA00004651"/>
    </source>
</evidence>
<feature type="transmembrane region" description="Helical" evidence="10">
    <location>
        <begin position="128"/>
        <end position="148"/>
    </location>
</feature>
<evidence type="ECO:0000256" key="8">
    <source>
        <dbReference type="ARBA" id="ARBA00023136"/>
    </source>
</evidence>
<keyword evidence="9" id="KW-0739">Sodium transport</keyword>
<gene>
    <name evidence="12" type="ORF">H9815_15570</name>
</gene>
<feature type="transmembrane region" description="Helical" evidence="10">
    <location>
        <begin position="344"/>
        <end position="369"/>
    </location>
</feature>
<evidence type="ECO:0000256" key="10">
    <source>
        <dbReference type="SAM" id="Phobius"/>
    </source>
</evidence>
<evidence type="ECO:0000256" key="4">
    <source>
        <dbReference type="ARBA" id="ARBA00022692"/>
    </source>
</evidence>
<dbReference type="PANTHER" id="PTHR10110:SF86">
    <property type="entry name" value="SODIUM_HYDROGEN EXCHANGER 7"/>
    <property type="match status" value="1"/>
</dbReference>
<reference evidence="12" key="1">
    <citation type="journal article" date="2021" name="PeerJ">
        <title>Extensive microbial diversity within the chicken gut microbiome revealed by metagenomics and culture.</title>
        <authorList>
            <person name="Gilroy R."/>
            <person name="Ravi A."/>
            <person name="Getino M."/>
            <person name="Pursley I."/>
            <person name="Horton D.L."/>
            <person name="Alikhan N.F."/>
            <person name="Baker D."/>
            <person name="Gharbi K."/>
            <person name="Hall N."/>
            <person name="Watson M."/>
            <person name="Adriaenssens E.M."/>
            <person name="Foster-Nyarko E."/>
            <person name="Jarju S."/>
            <person name="Secka A."/>
            <person name="Antonio M."/>
            <person name="Oren A."/>
            <person name="Chaudhuri R.R."/>
            <person name="La Ragione R."/>
            <person name="Hildebrand F."/>
            <person name="Pallen M.J."/>
        </authorList>
    </citation>
    <scope>NUCLEOTIDE SEQUENCE</scope>
    <source>
        <strain evidence="12">ChiGjej4B4-7305</strain>
    </source>
</reference>
<feature type="transmembrane region" description="Helical" evidence="10">
    <location>
        <begin position="66"/>
        <end position="84"/>
    </location>
</feature>
<evidence type="ECO:0000256" key="3">
    <source>
        <dbReference type="ARBA" id="ARBA00022475"/>
    </source>
</evidence>
<evidence type="ECO:0000256" key="7">
    <source>
        <dbReference type="ARBA" id="ARBA00023065"/>
    </source>
</evidence>
<evidence type="ECO:0000313" key="13">
    <source>
        <dbReference type="Proteomes" id="UP000824037"/>
    </source>
</evidence>
<feature type="transmembrane region" description="Helical" evidence="10">
    <location>
        <begin position="431"/>
        <end position="449"/>
    </location>
</feature>
<dbReference type="GO" id="GO:0098719">
    <property type="term" value="P:sodium ion import across plasma membrane"/>
    <property type="evidence" value="ECO:0007669"/>
    <property type="project" value="TreeGrafter"/>
</dbReference>
<feature type="domain" description="Cation/H+ exchanger transmembrane" evidence="11">
    <location>
        <begin position="56"/>
        <end position="485"/>
    </location>
</feature>
<comment type="caution">
    <text evidence="12">The sequence shown here is derived from an EMBL/GenBank/DDBJ whole genome shotgun (WGS) entry which is preliminary data.</text>
</comment>
<keyword evidence="8 10" id="KW-0472">Membrane</keyword>
<feature type="transmembrane region" description="Helical" evidence="10">
    <location>
        <begin position="223"/>
        <end position="244"/>
    </location>
</feature>
<dbReference type="GO" id="GO:0015385">
    <property type="term" value="F:sodium:proton antiporter activity"/>
    <property type="evidence" value="ECO:0007669"/>
    <property type="project" value="InterPro"/>
</dbReference>
<dbReference type="GO" id="GO:0051453">
    <property type="term" value="P:regulation of intracellular pH"/>
    <property type="evidence" value="ECO:0007669"/>
    <property type="project" value="TreeGrafter"/>
</dbReference>